<organism evidence="1 2">
    <name type="scientific">Lysinibacillus halotolerans</name>
    <dbReference type="NCBI Taxonomy" id="1368476"/>
    <lineage>
        <taxon>Bacteria</taxon>
        <taxon>Bacillati</taxon>
        <taxon>Bacillota</taxon>
        <taxon>Bacilli</taxon>
        <taxon>Bacillales</taxon>
        <taxon>Bacillaceae</taxon>
        <taxon>Lysinibacillus</taxon>
    </lineage>
</organism>
<reference evidence="1 2" key="1">
    <citation type="journal article" date="2014" name="Int. J. Syst. Evol. Microbiol.">
        <title>Lysinibacillus halotolerans sp. nov., isolated from saline-alkaline soil.</title>
        <authorList>
            <person name="Kong D."/>
            <person name="Wang Y."/>
            <person name="Zhao B."/>
            <person name="Li Y."/>
            <person name="Song J."/>
            <person name="Zhai Y."/>
            <person name="Zhang C."/>
            <person name="Wang H."/>
            <person name="Chen X."/>
            <person name="Zhao B."/>
            <person name="Ruan Z."/>
        </authorList>
    </citation>
    <scope>NUCLEOTIDE SEQUENCE [LARGE SCALE GENOMIC DNA]</scope>
    <source>
        <strain evidence="1 2">MCCC 1A12703</strain>
    </source>
</reference>
<dbReference type="PANTHER" id="PTHR36436">
    <property type="entry name" value="SLL5081 PROTEIN"/>
    <property type="match status" value="1"/>
</dbReference>
<dbReference type="RefSeq" id="WP_122972915.1">
    <property type="nucleotide sequence ID" value="NZ_RHLQ01000040.1"/>
</dbReference>
<dbReference type="InterPro" id="IPR015315">
    <property type="entry name" value="DUF1963"/>
</dbReference>
<sequence>MATRTFIELPHQLECFRDKIESSVKNATIITPKHSNPSFTTSKLAGYPYMPKSYLHPKDSDGDYMLLLAQINFSEMPPQFPFPNFGLLQIFISKKFCYWTEKKVELLFQQDFKVRYFPSLLSDSNLVKDFTYLELIEHFPIQQEMGLSYKQIVEPVSATDYRREHYFQLSDPFNIDDPTLEDIYLKQFLAADHKIGGYPYFIESDTRRGSPLLEKFNTVLLQVVSNDEHGIMIGDTGVFKFFINDKKLQNSDFSSIYFVMEQY</sequence>
<dbReference type="PANTHER" id="PTHR36436:SF6">
    <property type="entry name" value="SLL5081 PROTEIN"/>
    <property type="match status" value="1"/>
</dbReference>
<dbReference type="InterPro" id="IPR035948">
    <property type="entry name" value="YwqG-like_sf"/>
</dbReference>
<accession>A0A3M8H608</accession>
<protein>
    <submittedName>
        <fullName evidence="1">DUF1963 domain-containing protein</fullName>
    </submittedName>
</protein>
<gene>
    <name evidence="1" type="ORF">EC501_13935</name>
</gene>
<comment type="caution">
    <text evidence="1">The sequence shown here is derived from an EMBL/GenBank/DDBJ whole genome shotgun (WGS) entry which is preliminary data.</text>
</comment>
<dbReference type="Gene3D" id="2.30.320.10">
    <property type="entry name" value="YwqG-like"/>
    <property type="match status" value="1"/>
</dbReference>
<dbReference type="Pfam" id="PF09234">
    <property type="entry name" value="DUF1963"/>
    <property type="match status" value="1"/>
</dbReference>
<dbReference type="SUPFAM" id="SSF103032">
    <property type="entry name" value="Hypothetical protein YwqG"/>
    <property type="match status" value="1"/>
</dbReference>
<dbReference type="OrthoDB" id="57088at2"/>
<dbReference type="EMBL" id="RHLQ01000040">
    <property type="protein sequence ID" value="RNC97719.1"/>
    <property type="molecule type" value="Genomic_DNA"/>
</dbReference>
<name>A0A3M8H608_9BACI</name>
<dbReference type="AlphaFoldDB" id="A0A3M8H608"/>
<proteinExistence type="predicted"/>
<evidence type="ECO:0000313" key="2">
    <source>
        <dbReference type="Proteomes" id="UP000279909"/>
    </source>
</evidence>
<keyword evidence="2" id="KW-1185">Reference proteome</keyword>
<dbReference type="Proteomes" id="UP000279909">
    <property type="component" value="Unassembled WGS sequence"/>
</dbReference>
<evidence type="ECO:0000313" key="1">
    <source>
        <dbReference type="EMBL" id="RNC97719.1"/>
    </source>
</evidence>